<evidence type="ECO:0000313" key="6">
    <source>
        <dbReference type="Proteomes" id="UP000282674"/>
    </source>
</evidence>
<dbReference type="EMBL" id="RFFG01000022">
    <property type="protein sequence ID" value="RMI43961.1"/>
    <property type="molecule type" value="Genomic_DNA"/>
</dbReference>
<dbReference type="GO" id="GO:0016616">
    <property type="term" value="F:oxidoreductase activity, acting on the CH-OH group of donors, NAD or NADP as acceptor"/>
    <property type="evidence" value="ECO:0007669"/>
    <property type="project" value="UniProtKB-ARBA"/>
</dbReference>
<feature type="domain" description="NADP-dependent oxidoreductase" evidence="4">
    <location>
        <begin position="91"/>
        <end position="329"/>
    </location>
</feature>
<dbReference type="PANTHER" id="PTHR43827">
    <property type="entry name" value="2,5-DIKETO-D-GLUCONIC ACID REDUCTASE"/>
    <property type="match status" value="1"/>
</dbReference>
<dbReference type="Gene3D" id="3.20.20.100">
    <property type="entry name" value="NADP-dependent oxidoreductase domain"/>
    <property type="match status" value="1"/>
</dbReference>
<sequence length="343" mass="37066">MPSNPISSASTAYAARWISHTVRSTAGSSRSRRCTVLVVTRFLPVPAVEPTRGAAARSGAAIGDHGGMTTDAVTQDGRARVLADGTEVPLLGLGVWQVPDGPECVDAVRWALDAGYRHIDTAQVYGNEASVGKALKESGVDREDIYLTTKFLPRSKDPVHEAEESLRRLGVDHVDLYLVHWPAGGPEWAWPGMERAAELGYARSIGVSNFNTDDLAAVSAIAERQPVVDQVHFNPHAFRRALLEDCGRRGIALEAYSPLGTGSVLKDATVAEIAADLGRTSAQVLLRWCIQRGIPVIPKSVHRERIEQNGQIFDFELPADAMARLDGLDETGGTGKALESNWW</sequence>
<evidence type="ECO:0000259" key="4">
    <source>
        <dbReference type="Pfam" id="PF00248"/>
    </source>
</evidence>
<name>A0A3M2M2U4_9ACTN</name>
<dbReference type="AlphaFoldDB" id="A0A3M2M2U4"/>
<dbReference type="PROSITE" id="PS00063">
    <property type="entry name" value="ALDOKETO_REDUCTASE_3"/>
    <property type="match status" value="1"/>
</dbReference>
<comment type="similarity">
    <text evidence="1">Belongs to the aldo/keto reductase family.</text>
</comment>
<gene>
    <name evidence="5" type="ORF">EBO15_14800</name>
</gene>
<keyword evidence="3" id="KW-0560">Oxidoreductase</keyword>
<evidence type="ECO:0000313" key="5">
    <source>
        <dbReference type="EMBL" id="RMI43961.1"/>
    </source>
</evidence>
<dbReference type="CDD" id="cd19071">
    <property type="entry name" value="AKR_AKR1-5-like"/>
    <property type="match status" value="1"/>
</dbReference>
<evidence type="ECO:0000256" key="3">
    <source>
        <dbReference type="ARBA" id="ARBA00023002"/>
    </source>
</evidence>
<dbReference type="PRINTS" id="PR00069">
    <property type="entry name" value="ALDKETRDTASE"/>
</dbReference>
<dbReference type="PROSITE" id="PS00062">
    <property type="entry name" value="ALDOKETO_REDUCTASE_2"/>
    <property type="match status" value="1"/>
</dbReference>
<dbReference type="InterPro" id="IPR018170">
    <property type="entry name" value="Aldo/ket_reductase_CS"/>
</dbReference>
<dbReference type="InterPro" id="IPR036812">
    <property type="entry name" value="NAD(P)_OxRdtase_dom_sf"/>
</dbReference>
<dbReference type="InterPro" id="IPR020471">
    <property type="entry name" value="AKR"/>
</dbReference>
<keyword evidence="6" id="KW-1185">Reference proteome</keyword>
<keyword evidence="2" id="KW-0521">NADP</keyword>
<evidence type="ECO:0000256" key="2">
    <source>
        <dbReference type="ARBA" id="ARBA00022857"/>
    </source>
</evidence>
<protein>
    <submittedName>
        <fullName evidence="5">Aldo/keto reductase</fullName>
    </submittedName>
</protein>
<dbReference type="PROSITE" id="PS00798">
    <property type="entry name" value="ALDOKETO_REDUCTASE_1"/>
    <property type="match status" value="1"/>
</dbReference>
<dbReference type="InterPro" id="IPR023210">
    <property type="entry name" value="NADP_OxRdtase_dom"/>
</dbReference>
<evidence type="ECO:0000256" key="1">
    <source>
        <dbReference type="ARBA" id="ARBA00007905"/>
    </source>
</evidence>
<comment type="caution">
    <text evidence="5">The sequence shown here is derived from an EMBL/GenBank/DDBJ whole genome shotgun (WGS) entry which is preliminary data.</text>
</comment>
<dbReference type="FunFam" id="3.20.20.100:FF:000002">
    <property type="entry name" value="2,5-diketo-D-gluconic acid reductase A"/>
    <property type="match status" value="1"/>
</dbReference>
<reference evidence="5 6" key="1">
    <citation type="submission" date="2018-10" db="EMBL/GenBank/DDBJ databases">
        <title>Isolation from soil.</title>
        <authorList>
            <person name="Hu J."/>
        </authorList>
    </citation>
    <scope>NUCLEOTIDE SEQUENCE [LARGE SCALE GENOMIC DNA]</scope>
    <source>
        <strain evidence="5 6">NEAU-Ht49</strain>
    </source>
</reference>
<dbReference type="Pfam" id="PF00248">
    <property type="entry name" value="Aldo_ket_red"/>
    <property type="match status" value="1"/>
</dbReference>
<proteinExistence type="inferred from homology"/>
<dbReference type="PANTHER" id="PTHR43827:SF3">
    <property type="entry name" value="NADP-DEPENDENT OXIDOREDUCTASE DOMAIN-CONTAINING PROTEIN"/>
    <property type="match status" value="1"/>
</dbReference>
<organism evidence="5 6">
    <name type="scientific">Actinomadura harenae</name>
    <dbReference type="NCBI Taxonomy" id="2483351"/>
    <lineage>
        <taxon>Bacteria</taxon>
        <taxon>Bacillati</taxon>
        <taxon>Actinomycetota</taxon>
        <taxon>Actinomycetes</taxon>
        <taxon>Streptosporangiales</taxon>
        <taxon>Thermomonosporaceae</taxon>
        <taxon>Actinomadura</taxon>
    </lineage>
</organism>
<dbReference type="SUPFAM" id="SSF51430">
    <property type="entry name" value="NAD(P)-linked oxidoreductase"/>
    <property type="match status" value="1"/>
</dbReference>
<dbReference type="Proteomes" id="UP000282674">
    <property type="component" value="Unassembled WGS sequence"/>
</dbReference>
<accession>A0A3M2M2U4</accession>